<feature type="compositionally biased region" description="Pro residues" evidence="1">
    <location>
        <begin position="21"/>
        <end position="42"/>
    </location>
</feature>
<sequence length="144" mass="16419">MVLNLRYFHQRRPASTFFPPQHQPPPSPPKYKPTSEHPPPSRPTASRGEVSEAQLQVIIEKTKLEPPPEPNPARGADAARRYVREGRLDPRYRPAAIRVTALICALPVLIVSSYFLWQRAILGVERKKMPPPRKTVQERMVEEG</sequence>
<dbReference type="Proteomes" id="UP000799441">
    <property type="component" value="Unassembled WGS sequence"/>
</dbReference>
<evidence type="ECO:0000313" key="3">
    <source>
        <dbReference type="EMBL" id="KAF2717147.1"/>
    </source>
</evidence>
<dbReference type="AlphaFoldDB" id="A0A9P4UIR3"/>
<protein>
    <submittedName>
        <fullName evidence="3">Uncharacterized protein</fullName>
    </submittedName>
</protein>
<keyword evidence="4" id="KW-1185">Reference proteome</keyword>
<feature type="transmembrane region" description="Helical" evidence="2">
    <location>
        <begin position="95"/>
        <end position="117"/>
    </location>
</feature>
<evidence type="ECO:0000256" key="2">
    <source>
        <dbReference type="SAM" id="Phobius"/>
    </source>
</evidence>
<proteinExistence type="predicted"/>
<keyword evidence="2" id="KW-1133">Transmembrane helix</keyword>
<gene>
    <name evidence="3" type="ORF">K431DRAFT_162105</name>
</gene>
<dbReference type="EMBL" id="MU003851">
    <property type="protein sequence ID" value="KAF2717147.1"/>
    <property type="molecule type" value="Genomic_DNA"/>
</dbReference>
<name>A0A9P4UIR3_9PEZI</name>
<comment type="caution">
    <text evidence="3">The sequence shown here is derived from an EMBL/GenBank/DDBJ whole genome shotgun (WGS) entry which is preliminary data.</text>
</comment>
<evidence type="ECO:0000256" key="1">
    <source>
        <dbReference type="SAM" id="MobiDB-lite"/>
    </source>
</evidence>
<reference evidence="3" key="1">
    <citation type="journal article" date="2020" name="Stud. Mycol.">
        <title>101 Dothideomycetes genomes: a test case for predicting lifestyles and emergence of pathogens.</title>
        <authorList>
            <person name="Haridas S."/>
            <person name="Albert R."/>
            <person name="Binder M."/>
            <person name="Bloem J."/>
            <person name="Labutti K."/>
            <person name="Salamov A."/>
            <person name="Andreopoulos B."/>
            <person name="Baker S."/>
            <person name="Barry K."/>
            <person name="Bills G."/>
            <person name="Bluhm B."/>
            <person name="Cannon C."/>
            <person name="Castanera R."/>
            <person name="Culley D."/>
            <person name="Daum C."/>
            <person name="Ezra D."/>
            <person name="Gonzalez J."/>
            <person name="Henrissat B."/>
            <person name="Kuo A."/>
            <person name="Liang C."/>
            <person name="Lipzen A."/>
            <person name="Lutzoni F."/>
            <person name="Magnuson J."/>
            <person name="Mondo S."/>
            <person name="Nolan M."/>
            <person name="Ohm R."/>
            <person name="Pangilinan J."/>
            <person name="Park H.-J."/>
            <person name="Ramirez L."/>
            <person name="Alfaro M."/>
            <person name="Sun H."/>
            <person name="Tritt A."/>
            <person name="Yoshinaga Y."/>
            <person name="Zwiers L.-H."/>
            <person name="Turgeon B."/>
            <person name="Goodwin S."/>
            <person name="Spatafora J."/>
            <person name="Crous P."/>
            <person name="Grigoriev I."/>
        </authorList>
    </citation>
    <scope>NUCLEOTIDE SEQUENCE</scope>
    <source>
        <strain evidence="3">CBS 116435</strain>
    </source>
</reference>
<accession>A0A9P4UIR3</accession>
<dbReference type="OrthoDB" id="3784821at2759"/>
<keyword evidence="2" id="KW-0812">Transmembrane</keyword>
<organism evidence="3 4">
    <name type="scientific">Polychaeton citri CBS 116435</name>
    <dbReference type="NCBI Taxonomy" id="1314669"/>
    <lineage>
        <taxon>Eukaryota</taxon>
        <taxon>Fungi</taxon>
        <taxon>Dikarya</taxon>
        <taxon>Ascomycota</taxon>
        <taxon>Pezizomycotina</taxon>
        <taxon>Dothideomycetes</taxon>
        <taxon>Dothideomycetidae</taxon>
        <taxon>Capnodiales</taxon>
        <taxon>Capnodiaceae</taxon>
        <taxon>Polychaeton</taxon>
    </lineage>
</organism>
<feature type="region of interest" description="Disordered" evidence="1">
    <location>
        <begin position="12"/>
        <end position="80"/>
    </location>
</feature>
<keyword evidence="2" id="KW-0472">Membrane</keyword>
<evidence type="ECO:0000313" key="4">
    <source>
        <dbReference type="Proteomes" id="UP000799441"/>
    </source>
</evidence>